<gene>
    <name evidence="2" type="ORF">QTG54_005001</name>
</gene>
<comment type="caution">
    <text evidence="2">The sequence shown here is derived from an EMBL/GenBank/DDBJ whole genome shotgun (WGS) entry which is preliminary data.</text>
</comment>
<feature type="region of interest" description="Disordered" evidence="1">
    <location>
        <begin position="67"/>
        <end position="92"/>
    </location>
</feature>
<accession>A0AAD8YEP6</accession>
<dbReference type="EMBL" id="JATAAI010000007">
    <property type="protein sequence ID" value="KAK1744468.1"/>
    <property type="molecule type" value="Genomic_DNA"/>
</dbReference>
<protein>
    <submittedName>
        <fullName evidence="2">Uncharacterized protein</fullName>
    </submittedName>
</protein>
<dbReference type="Proteomes" id="UP001224775">
    <property type="component" value="Unassembled WGS sequence"/>
</dbReference>
<sequence length="92" mass="10567">MTPDEIQMATKWSKQSHASTTTYQEISLEETPFISARMKFNIPSLPLEPESTGDSDLEVEVQMEDAVENTVPEKQRRSKRRILLSPGQSMYY</sequence>
<keyword evidence="3" id="KW-1185">Reference proteome</keyword>
<name>A0AAD8YEP6_9STRA</name>
<reference evidence="2" key="1">
    <citation type="submission" date="2023-06" db="EMBL/GenBank/DDBJ databases">
        <title>Survivors Of The Sea: Transcriptome response of Skeletonema marinoi to long-term dormancy.</title>
        <authorList>
            <person name="Pinder M.I.M."/>
            <person name="Kourtchenko O."/>
            <person name="Robertson E.K."/>
            <person name="Larsson T."/>
            <person name="Maumus F."/>
            <person name="Osuna-Cruz C.M."/>
            <person name="Vancaester E."/>
            <person name="Stenow R."/>
            <person name="Vandepoele K."/>
            <person name="Ploug H."/>
            <person name="Bruchert V."/>
            <person name="Godhe A."/>
            <person name="Topel M."/>
        </authorList>
    </citation>
    <scope>NUCLEOTIDE SEQUENCE</scope>
    <source>
        <strain evidence="2">R05AC</strain>
    </source>
</reference>
<evidence type="ECO:0000313" key="2">
    <source>
        <dbReference type="EMBL" id="KAK1744468.1"/>
    </source>
</evidence>
<evidence type="ECO:0000313" key="3">
    <source>
        <dbReference type="Proteomes" id="UP001224775"/>
    </source>
</evidence>
<dbReference type="AlphaFoldDB" id="A0AAD8YEP6"/>
<organism evidence="2 3">
    <name type="scientific">Skeletonema marinoi</name>
    <dbReference type="NCBI Taxonomy" id="267567"/>
    <lineage>
        <taxon>Eukaryota</taxon>
        <taxon>Sar</taxon>
        <taxon>Stramenopiles</taxon>
        <taxon>Ochrophyta</taxon>
        <taxon>Bacillariophyta</taxon>
        <taxon>Coscinodiscophyceae</taxon>
        <taxon>Thalassiosirophycidae</taxon>
        <taxon>Thalassiosirales</taxon>
        <taxon>Skeletonemataceae</taxon>
        <taxon>Skeletonema</taxon>
        <taxon>Skeletonema marinoi-dohrnii complex</taxon>
    </lineage>
</organism>
<evidence type="ECO:0000256" key="1">
    <source>
        <dbReference type="SAM" id="MobiDB-lite"/>
    </source>
</evidence>
<proteinExistence type="predicted"/>